<organism evidence="1 2">
    <name type="scientific">Pleurodeles waltl</name>
    <name type="common">Iberian ribbed newt</name>
    <dbReference type="NCBI Taxonomy" id="8319"/>
    <lineage>
        <taxon>Eukaryota</taxon>
        <taxon>Metazoa</taxon>
        <taxon>Chordata</taxon>
        <taxon>Craniata</taxon>
        <taxon>Vertebrata</taxon>
        <taxon>Euteleostomi</taxon>
        <taxon>Amphibia</taxon>
        <taxon>Batrachia</taxon>
        <taxon>Caudata</taxon>
        <taxon>Salamandroidea</taxon>
        <taxon>Salamandridae</taxon>
        <taxon>Pleurodelinae</taxon>
        <taxon>Pleurodeles</taxon>
    </lineage>
</organism>
<proteinExistence type="predicted"/>
<evidence type="ECO:0000313" key="2">
    <source>
        <dbReference type="Proteomes" id="UP001066276"/>
    </source>
</evidence>
<keyword evidence="2" id="KW-1185">Reference proteome</keyword>
<gene>
    <name evidence="1" type="ORF">NDU88_005698</name>
</gene>
<dbReference type="Proteomes" id="UP001066276">
    <property type="component" value="Chromosome 4_2"/>
</dbReference>
<evidence type="ECO:0000313" key="1">
    <source>
        <dbReference type="EMBL" id="KAJ1165270.1"/>
    </source>
</evidence>
<name>A0AAV7SML8_PLEWA</name>
<sequence length="86" mass="9561">MEVRAWTQQDGWDQVVRRRRQAAIVPRWPSLPSCGAALTVASFRSPSVKAEARYGVRASEAHGEEFAAAAVPPQLSRAHYRAELPF</sequence>
<reference evidence="1" key="1">
    <citation type="journal article" date="2022" name="bioRxiv">
        <title>Sequencing and chromosome-scale assembly of the giantPleurodeles waltlgenome.</title>
        <authorList>
            <person name="Brown T."/>
            <person name="Elewa A."/>
            <person name="Iarovenko S."/>
            <person name="Subramanian E."/>
            <person name="Araus A.J."/>
            <person name="Petzold A."/>
            <person name="Susuki M."/>
            <person name="Suzuki K.-i.T."/>
            <person name="Hayashi T."/>
            <person name="Toyoda A."/>
            <person name="Oliveira C."/>
            <person name="Osipova E."/>
            <person name="Leigh N.D."/>
            <person name="Simon A."/>
            <person name="Yun M.H."/>
        </authorList>
    </citation>
    <scope>NUCLEOTIDE SEQUENCE</scope>
    <source>
        <strain evidence="1">20211129_DDA</strain>
        <tissue evidence="1">Liver</tissue>
    </source>
</reference>
<accession>A0AAV7SML8</accession>
<dbReference type="EMBL" id="JANPWB010000008">
    <property type="protein sequence ID" value="KAJ1165270.1"/>
    <property type="molecule type" value="Genomic_DNA"/>
</dbReference>
<protein>
    <submittedName>
        <fullName evidence="1">Uncharacterized protein</fullName>
    </submittedName>
</protein>
<dbReference type="AlphaFoldDB" id="A0AAV7SML8"/>
<comment type="caution">
    <text evidence="1">The sequence shown here is derived from an EMBL/GenBank/DDBJ whole genome shotgun (WGS) entry which is preliminary data.</text>
</comment>